<evidence type="ECO:0000256" key="5">
    <source>
        <dbReference type="ARBA" id="ARBA00023163"/>
    </source>
</evidence>
<keyword evidence="8" id="KW-1185">Reference proteome</keyword>
<keyword evidence="5" id="KW-0804">Transcription</keyword>
<dbReference type="eggNOG" id="COG0583">
    <property type="taxonomic scope" value="Bacteria"/>
</dbReference>
<dbReference type="PANTHER" id="PTHR30293">
    <property type="entry name" value="TRANSCRIPTIONAL REGULATORY PROTEIN NAC-RELATED"/>
    <property type="match status" value="1"/>
</dbReference>
<dbReference type="PRINTS" id="PR00039">
    <property type="entry name" value="HTHLYSR"/>
</dbReference>
<dbReference type="EMBL" id="JMQN01000012">
    <property type="protein sequence ID" value="KEA65246.1"/>
    <property type="molecule type" value="Genomic_DNA"/>
</dbReference>
<dbReference type="FunFam" id="1.10.10.10:FF:000001">
    <property type="entry name" value="LysR family transcriptional regulator"/>
    <property type="match status" value="1"/>
</dbReference>
<name>A0A081G391_9GAMM</name>
<gene>
    <name evidence="7" type="ORF">ADIMK_0568</name>
</gene>
<dbReference type="Proteomes" id="UP000028252">
    <property type="component" value="Unassembled WGS sequence"/>
</dbReference>
<dbReference type="PATRIC" id="fig|1232683.4.peg.560"/>
<keyword evidence="2" id="KW-0805">Transcription regulation</keyword>
<feature type="domain" description="HTH lysR-type" evidence="6">
    <location>
        <begin position="1"/>
        <end position="58"/>
    </location>
</feature>
<dbReference type="Pfam" id="PF03466">
    <property type="entry name" value="LysR_substrate"/>
    <property type="match status" value="1"/>
</dbReference>
<evidence type="ECO:0000256" key="1">
    <source>
        <dbReference type="ARBA" id="ARBA00009437"/>
    </source>
</evidence>
<dbReference type="Pfam" id="PF00126">
    <property type="entry name" value="HTH_1"/>
    <property type="match status" value="1"/>
</dbReference>
<dbReference type="STRING" id="1232683.ADIMK_0568"/>
<evidence type="ECO:0000313" key="7">
    <source>
        <dbReference type="EMBL" id="KEA65246.1"/>
    </source>
</evidence>
<dbReference type="OrthoDB" id="8479357at2"/>
<evidence type="ECO:0000256" key="3">
    <source>
        <dbReference type="ARBA" id="ARBA00023125"/>
    </source>
</evidence>
<evidence type="ECO:0000259" key="6">
    <source>
        <dbReference type="PROSITE" id="PS50931"/>
    </source>
</evidence>
<dbReference type="RefSeq" id="WP_036183374.1">
    <property type="nucleotide sequence ID" value="NZ_JMQN01000012.1"/>
</dbReference>
<dbReference type="SUPFAM" id="SSF53850">
    <property type="entry name" value="Periplasmic binding protein-like II"/>
    <property type="match status" value="1"/>
</dbReference>
<dbReference type="AlphaFoldDB" id="A0A081G391"/>
<evidence type="ECO:0000313" key="8">
    <source>
        <dbReference type="Proteomes" id="UP000028252"/>
    </source>
</evidence>
<dbReference type="PANTHER" id="PTHR30293:SF0">
    <property type="entry name" value="NITROGEN ASSIMILATION REGULATORY PROTEIN NAC"/>
    <property type="match status" value="1"/>
</dbReference>
<comment type="similarity">
    <text evidence="1">Belongs to the LysR transcriptional regulatory family.</text>
</comment>
<dbReference type="GO" id="GO:0003677">
    <property type="term" value="F:DNA binding"/>
    <property type="evidence" value="ECO:0007669"/>
    <property type="project" value="UniProtKB-KW"/>
</dbReference>
<organism evidence="7 8">
    <name type="scientific">Marinobacterium lacunae</name>
    <dbReference type="NCBI Taxonomy" id="1232683"/>
    <lineage>
        <taxon>Bacteria</taxon>
        <taxon>Pseudomonadati</taxon>
        <taxon>Pseudomonadota</taxon>
        <taxon>Gammaproteobacteria</taxon>
        <taxon>Oceanospirillales</taxon>
        <taxon>Oceanospirillaceae</taxon>
        <taxon>Marinobacterium</taxon>
    </lineage>
</organism>
<dbReference type="PROSITE" id="PS50931">
    <property type="entry name" value="HTH_LYSR"/>
    <property type="match status" value="1"/>
</dbReference>
<evidence type="ECO:0000256" key="4">
    <source>
        <dbReference type="ARBA" id="ARBA00023159"/>
    </source>
</evidence>
<dbReference type="InterPro" id="IPR005119">
    <property type="entry name" value="LysR_subst-bd"/>
</dbReference>
<comment type="caution">
    <text evidence="7">The sequence shown here is derived from an EMBL/GenBank/DDBJ whole genome shotgun (WGS) entry which is preliminary data.</text>
</comment>
<dbReference type="InterPro" id="IPR000847">
    <property type="entry name" value="LysR_HTH_N"/>
</dbReference>
<proteinExistence type="inferred from homology"/>
<protein>
    <submittedName>
        <fullName evidence="7">Transcriptional regulator</fullName>
    </submittedName>
</protein>
<dbReference type="GO" id="GO:0003700">
    <property type="term" value="F:DNA-binding transcription factor activity"/>
    <property type="evidence" value="ECO:0007669"/>
    <property type="project" value="InterPro"/>
</dbReference>
<evidence type="ECO:0000256" key="2">
    <source>
        <dbReference type="ARBA" id="ARBA00023015"/>
    </source>
</evidence>
<dbReference type="InterPro" id="IPR036388">
    <property type="entry name" value="WH-like_DNA-bd_sf"/>
</dbReference>
<keyword evidence="3" id="KW-0238">DNA-binding</keyword>
<dbReference type="InterPro" id="IPR036390">
    <property type="entry name" value="WH_DNA-bd_sf"/>
</dbReference>
<sequence>MDLRQLKYFMAIYELRNLSHAADHCNVAQSAVSHHLSRLEDELGTALFKRRARGMDPTAAGERLYEHAVAIFSRLSAAEDDVKNGGKVVSGEITVGMPYSVIKVIGVELMKTVRERYPAVTLVLKEALSGIGFDHLVTEQCEFSLLYNPPQDDRIRQKPLLDEQLYFIGHPSLLSNAPDPLEFKELTRYPLMLLSSGSFSRALMDKPQLLHTLERASTVRLASVAATIGCLEAAIGCTIAPQSLVPDQLEQGTLISRRIINPAPWRTLYLAQRTNSKPTFLSEKIAELVEELAMCSVTDGRWPATMHTNR</sequence>
<accession>A0A081G391</accession>
<dbReference type="Gene3D" id="3.40.190.10">
    <property type="entry name" value="Periplasmic binding protein-like II"/>
    <property type="match status" value="2"/>
</dbReference>
<dbReference type="SUPFAM" id="SSF46785">
    <property type="entry name" value="Winged helix' DNA-binding domain"/>
    <property type="match status" value="1"/>
</dbReference>
<dbReference type="Gene3D" id="1.10.10.10">
    <property type="entry name" value="Winged helix-like DNA-binding domain superfamily/Winged helix DNA-binding domain"/>
    <property type="match status" value="1"/>
</dbReference>
<keyword evidence="4" id="KW-0010">Activator</keyword>
<dbReference type="GO" id="GO:2000142">
    <property type="term" value="P:regulation of DNA-templated transcription initiation"/>
    <property type="evidence" value="ECO:0007669"/>
    <property type="project" value="TreeGrafter"/>
</dbReference>
<reference evidence="7 8" key="1">
    <citation type="submission" date="2014-04" db="EMBL/GenBank/DDBJ databases">
        <title>Marinobacterium kochiensis sp. nov., isolated from sediment sample collected from Kochi backwaters in Kerala, India.</title>
        <authorList>
            <person name="Singh A."/>
            <person name="Pinnaka A.K."/>
        </authorList>
    </citation>
    <scope>NUCLEOTIDE SEQUENCE [LARGE SCALE GENOMIC DNA]</scope>
    <source>
        <strain evidence="7 8">AK27</strain>
    </source>
</reference>